<evidence type="ECO:0000313" key="2">
    <source>
        <dbReference type="EMBL" id="BFP49476.1"/>
    </source>
</evidence>
<feature type="region of interest" description="Disordered" evidence="1">
    <location>
        <begin position="33"/>
        <end position="57"/>
    </location>
</feature>
<sequence>MPDMIKFIRPQSTSAGGLAQHRGEMVKLKATRVRLPKPHSDMVSPPSRPDDGSPINR</sequence>
<name>A0AB33K1Y1_9ACTN</name>
<gene>
    <name evidence="2" type="ORF">KCMC57_58440</name>
</gene>
<protein>
    <submittedName>
        <fullName evidence="2">Uncharacterized protein</fullName>
    </submittedName>
</protein>
<reference evidence="2" key="1">
    <citation type="submission" date="2024-07" db="EMBL/GenBank/DDBJ databases">
        <title>Complete genome sequences of cellulolytic bacteria, Kitasatospora sp. CMC57 and Streptomyces sp. CMC78, isolated from Japanese agricultural soil.</title>
        <authorList>
            <person name="Hashimoto T."/>
            <person name="Ito M."/>
            <person name="Iwamoto M."/>
            <person name="Fukahori D."/>
            <person name="Shoda T."/>
            <person name="Sakoda M."/>
            <person name="Morohoshi T."/>
            <person name="Mitsuboshi M."/>
            <person name="Nishizawa T."/>
        </authorList>
    </citation>
    <scope>NUCLEOTIDE SEQUENCE</scope>
    <source>
        <strain evidence="2">CMC57</strain>
    </source>
</reference>
<dbReference type="EMBL" id="AP035881">
    <property type="protein sequence ID" value="BFP49476.1"/>
    <property type="molecule type" value="Genomic_DNA"/>
</dbReference>
<accession>A0AB33K1Y1</accession>
<dbReference type="AlphaFoldDB" id="A0AB33K1Y1"/>
<evidence type="ECO:0000256" key="1">
    <source>
        <dbReference type="SAM" id="MobiDB-lite"/>
    </source>
</evidence>
<organism evidence="2">
    <name type="scientific">Kitasatospora sp. CMC57</name>
    <dbReference type="NCBI Taxonomy" id="3231513"/>
    <lineage>
        <taxon>Bacteria</taxon>
        <taxon>Bacillati</taxon>
        <taxon>Actinomycetota</taxon>
        <taxon>Actinomycetes</taxon>
        <taxon>Kitasatosporales</taxon>
        <taxon>Streptomycetaceae</taxon>
        <taxon>Kitasatospora</taxon>
    </lineage>
</organism>
<proteinExistence type="predicted"/>